<accession>A0A1I0FF76</accession>
<name>A0A1I0FF76_THASX</name>
<evidence type="ECO:0000256" key="1">
    <source>
        <dbReference type="SAM" id="Phobius"/>
    </source>
</evidence>
<keyword evidence="1" id="KW-1133">Transmembrane helix</keyword>
<evidence type="ECO:0000313" key="3">
    <source>
        <dbReference type="Proteomes" id="UP000199308"/>
    </source>
</evidence>
<keyword evidence="1" id="KW-0812">Transmembrane</keyword>
<sequence length="67" mass="7568">MSDMVGTFVLVVLPVLLICYIVPTIIIVKNASQAKDAVVWSLTNFIIPIIGYLLFQRYGDKRSIKLR</sequence>
<protein>
    <recommendedName>
        <fullName evidence="4">Phospholipase_D-nuclease N-terminal</fullName>
    </recommendedName>
</protein>
<gene>
    <name evidence="2" type="ORF">SAMN05660429_02086</name>
</gene>
<evidence type="ECO:0000313" key="2">
    <source>
        <dbReference type="EMBL" id="SET56192.1"/>
    </source>
</evidence>
<dbReference type="EMBL" id="FOHK01000009">
    <property type="protein sequence ID" value="SET56192.1"/>
    <property type="molecule type" value="Genomic_DNA"/>
</dbReference>
<feature type="transmembrane region" description="Helical" evidence="1">
    <location>
        <begin position="7"/>
        <end position="31"/>
    </location>
</feature>
<keyword evidence="1" id="KW-0472">Membrane</keyword>
<organism evidence="2 3">
    <name type="scientific">Thalassotalea agarivorans</name>
    <name type="common">Thalassomonas agarivorans</name>
    <dbReference type="NCBI Taxonomy" id="349064"/>
    <lineage>
        <taxon>Bacteria</taxon>
        <taxon>Pseudomonadati</taxon>
        <taxon>Pseudomonadota</taxon>
        <taxon>Gammaproteobacteria</taxon>
        <taxon>Alteromonadales</taxon>
        <taxon>Colwelliaceae</taxon>
        <taxon>Thalassotalea</taxon>
    </lineage>
</organism>
<reference evidence="3" key="1">
    <citation type="submission" date="2016-10" db="EMBL/GenBank/DDBJ databases">
        <authorList>
            <person name="Varghese N."/>
            <person name="Submissions S."/>
        </authorList>
    </citation>
    <scope>NUCLEOTIDE SEQUENCE [LARGE SCALE GENOMIC DNA]</scope>
    <source>
        <strain evidence="3">DSM 19706</strain>
    </source>
</reference>
<dbReference type="AlphaFoldDB" id="A0A1I0FF76"/>
<evidence type="ECO:0008006" key="4">
    <source>
        <dbReference type="Google" id="ProtNLM"/>
    </source>
</evidence>
<dbReference type="Proteomes" id="UP000199308">
    <property type="component" value="Unassembled WGS sequence"/>
</dbReference>
<proteinExistence type="predicted"/>
<keyword evidence="3" id="KW-1185">Reference proteome</keyword>
<feature type="transmembrane region" description="Helical" evidence="1">
    <location>
        <begin position="37"/>
        <end position="55"/>
    </location>
</feature>